<keyword evidence="8" id="KW-1185">Reference proteome</keyword>
<dbReference type="InterPro" id="IPR010559">
    <property type="entry name" value="Sig_transdc_His_kin_internal"/>
</dbReference>
<keyword evidence="3" id="KW-0808">Transferase</keyword>
<name>A0A6P1TLH2_9FIRM</name>
<dbReference type="GO" id="GO:0000155">
    <property type="term" value="F:phosphorelay sensor kinase activity"/>
    <property type="evidence" value="ECO:0007669"/>
    <property type="project" value="InterPro"/>
</dbReference>
<evidence type="ECO:0000256" key="2">
    <source>
        <dbReference type="ARBA" id="ARBA00022553"/>
    </source>
</evidence>
<dbReference type="Proteomes" id="UP000464314">
    <property type="component" value="Chromosome"/>
</dbReference>
<protein>
    <submittedName>
        <fullName evidence="7">Histidine kinase</fullName>
    </submittedName>
</protein>
<keyword evidence="5" id="KW-1133">Transmembrane helix</keyword>
<dbReference type="KEGG" id="anr:Ana3638_09700"/>
<sequence length="571" mass="65341">MDLLKKLKIKDQILLAMIIGSLLSSAVLGVAIFNISKITIENNYKNSHTYNLQVSSNIIDIQLKSIIELGRSVLNNDSFKKALTGEENNKNGRYFSSINSLTISRTVSEIASHDVLIDGITIINENGNLLFFSKRSIPSGYYKYYYSKDNFLENAWIQKAREAKGKEVFYGYNVLIPDQEGDTISYVKNLINPRNGSSMGFMVVNIRKKLLDKAFGTLNEGYSTNRYMIIDENSIYPSVYFNGDQSAKNIILEDYLKKNTRGKYLFSSYLNDSTGWMAVNVIEKEELKRDSAYIGEVILVVVFMLILLSIYISRIISNQISKPLNVLERTIEAVGEGHRHIEDEFDNSEIGIIGNKFKEMVNNNLELRERLLNAQINEREAELLLLQAQINPHFLYNTLDSLYFMAIIKHDDDIAKMVLALSNTFKLSLNKGDKFISVRDEVSRIKEYMTIQNMRYNDRFELILDIEEIRDYKIINFILQPFVENAMYHGLEAKIGKGFIKIEGRHEEGNLYFKIIDNGVGMEDLSVLDNGYGVKNVKERIKLFYGDEYGVSFTSEPNVGTTVSIVIRARN</sequence>
<keyword evidence="2" id="KW-0597">Phosphoprotein</keyword>
<feature type="domain" description="HAMP" evidence="6">
    <location>
        <begin position="318"/>
        <end position="369"/>
    </location>
</feature>
<reference evidence="7 8" key="1">
    <citation type="submission" date="2020-01" db="EMBL/GenBank/DDBJ databases">
        <title>Genome analysis of Anaerocolumna sp. CBA3638.</title>
        <authorList>
            <person name="Kim J."/>
            <person name="Roh S.W."/>
        </authorList>
    </citation>
    <scope>NUCLEOTIDE SEQUENCE [LARGE SCALE GENOMIC DNA]</scope>
    <source>
        <strain evidence="7 8">CBA3638</strain>
    </source>
</reference>
<evidence type="ECO:0000256" key="5">
    <source>
        <dbReference type="SAM" id="Phobius"/>
    </source>
</evidence>
<accession>A0A6P1TLH2</accession>
<dbReference type="SUPFAM" id="SSF55874">
    <property type="entry name" value="ATPase domain of HSP90 chaperone/DNA topoisomerase II/histidine kinase"/>
    <property type="match status" value="1"/>
</dbReference>
<keyword evidence="5" id="KW-0812">Transmembrane</keyword>
<dbReference type="PANTHER" id="PTHR34220">
    <property type="entry name" value="SENSOR HISTIDINE KINASE YPDA"/>
    <property type="match status" value="1"/>
</dbReference>
<evidence type="ECO:0000313" key="8">
    <source>
        <dbReference type="Proteomes" id="UP000464314"/>
    </source>
</evidence>
<dbReference type="InterPro" id="IPR036890">
    <property type="entry name" value="HATPase_C_sf"/>
</dbReference>
<dbReference type="PANTHER" id="PTHR34220:SF7">
    <property type="entry name" value="SENSOR HISTIDINE KINASE YPDA"/>
    <property type="match status" value="1"/>
</dbReference>
<dbReference type="GO" id="GO:0016020">
    <property type="term" value="C:membrane"/>
    <property type="evidence" value="ECO:0007669"/>
    <property type="project" value="UniProtKB-SubCell"/>
</dbReference>
<keyword evidence="4 7" id="KW-0418">Kinase</keyword>
<feature type="transmembrane region" description="Helical" evidence="5">
    <location>
        <begin position="292"/>
        <end position="312"/>
    </location>
</feature>
<evidence type="ECO:0000256" key="4">
    <source>
        <dbReference type="ARBA" id="ARBA00022777"/>
    </source>
</evidence>
<evidence type="ECO:0000256" key="3">
    <source>
        <dbReference type="ARBA" id="ARBA00022679"/>
    </source>
</evidence>
<dbReference type="Pfam" id="PF02518">
    <property type="entry name" value="HATPase_c"/>
    <property type="match status" value="1"/>
</dbReference>
<dbReference type="RefSeq" id="WP_161837837.1">
    <property type="nucleotide sequence ID" value="NZ_CP048000.1"/>
</dbReference>
<dbReference type="AlphaFoldDB" id="A0A6P1TLH2"/>
<evidence type="ECO:0000313" key="7">
    <source>
        <dbReference type="EMBL" id="QHQ61009.1"/>
    </source>
</evidence>
<evidence type="ECO:0000256" key="1">
    <source>
        <dbReference type="ARBA" id="ARBA00004370"/>
    </source>
</evidence>
<dbReference type="InterPro" id="IPR003594">
    <property type="entry name" value="HATPase_dom"/>
</dbReference>
<gene>
    <name evidence="7" type="ORF">Ana3638_09700</name>
</gene>
<keyword evidence="5" id="KW-0472">Membrane</keyword>
<dbReference type="Gene3D" id="3.30.565.10">
    <property type="entry name" value="Histidine kinase-like ATPase, C-terminal domain"/>
    <property type="match status" value="1"/>
</dbReference>
<comment type="subcellular location">
    <subcellularLocation>
        <location evidence="1">Membrane</location>
    </subcellularLocation>
</comment>
<dbReference type="Gene3D" id="6.10.340.10">
    <property type="match status" value="1"/>
</dbReference>
<organism evidence="7 8">
    <name type="scientific">Anaerocolumna sedimenticola</name>
    <dbReference type="NCBI Taxonomy" id="2696063"/>
    <lineage>
        <taxon>Bacteria</taxon>
        <taxon>Bacillati</taxon>
        <taxon>Bacillota</taxon>
        <taxon>Clostridia</taxon>
        <taxon>Lachnospirales</taxon>
        <taxon>Lachnospiraceae</taxon>
        <taxon>Anaerocolumna</taxon>
    </lineage>
</organism>
<dbReference type="InterPro" id="IPR003660">
    <property type="entry name" value="HAMP_dom"/>
</dbReference>
<dbReference type="PROSITE" id="PS50885">
    <property type="entry name" value="HAMP"/>
    <property type="match status" value="1"/>
</dbReference>
<evidence type="ECO:0000259" key="6">
    <source>
        <dbReference type="PROSITE" id="PS50885"/>
    </source>
</evidence>
<dbReference type="Pfam" id="PF06580">
    <property type="entry name" value="His_kinase"/>
    <property type="match status" value="1"/>
</dbReference>
<dbReference type="EMBL" id="CP048000">
    <property type="protein sequence ID" value="QHQ61009.1"/>
    <property type="molecule type" value="Genomic_DNA"/>
</dbReference>
<feature type="transmembrane region" description="Helical" evidence="5">
    <location>
        <begin position="12"/>
        <end position="33"/>
    </location>
</feature>
<proteinExistence type="predicted"/>
<dbReference type="InterPro" id="IPR050640">
    <property type="entry name" value="Bact_2-comp_sensor_kinase"/>
</dbReference>